<proteinExistence type="predicted"/>
<dbReference type="EMBL" id="CDHK01000008">
    <property type="protein sequence ID" value="CEJ60399.1"/>
    <property type="molecule type" value="Genomic_DNA"/>
</dbReference>
<gene>
    <name evidence="2" type="ORF">PMG11_08975</name>
</gene>
<dbReference type="AlphaFoldDB" id="A0A0F7TUP9"/>
<dbReference type="STRING" id="104259.A0A0F7TUP9"/>
<feature type="region of interest" description="Disordered" evidence="1">
    <location>
        <begin position="29"/>
        <end position="58"/>
    </location>
</feature>
<feature type="region of interest" description="Disordered" evidence="1">
    <location>
        <begin position="109"/>
        <end position="181"/>
    </location>
</feature>
<feature type="region of interest" description="Disordered" evidence="1">
    <location>
        <begin position="392"/>
        <end position="513"/>
    </location>
</feature>
<feature type="compositionally biased region" description="Low complexity" evidence="1">
    <location>
        <begin position="434"/>
        <end position="450"/>
    </location>
</feature>
<dbReference type="OrthoDB" id="4586300at2759"/>
<protein>
    <submittedName>
        <fullName evidence="2">Uncharacterized protein</fullName>
    </submittedName>
</protein>
<feature type="compositionally biased region" description="Polar residues" evidence="1">
    <location>
        <begin position="111"/>
        <end position="123"/>
    </location>
</feature>
<feature type="compositionally biased region" description="Polar residues" evidence="1">
    <location>
        <begin position="144"/>
        <end position="178"/>
    </location>
</feature>
<evidence type="ECO:0000313" key="2">
    <source>
        <dbReference type="EMBL" id="CEJ60399.1"/>
    </source>
</evidence>
<evidence type="ECO:0000313" key="3">
    <source>
        <dbReference type="Proteomes" id="UP000042958"/>
    </source>
</evidence>
<evidence type="ECO:0000256" key="1">
    <source>
        <dbReference type="SAM" id="MobiDB-lite"/>
    </source>
</evidence>
<feature type="compositionally biased region" description="Basic and acidic residues" evidence="1">
    <location>
        <begin position="40"/>
        <end position="54"/>
    </location>
</feature>
<sequence length="513" mass="57827">MWGGLPNSFTFNFFKTLPSSYTKILLQIPTMPTDRDSEDQDRNKKPDNMPHEESESNPFVAFRRFADEQVSSVLQSITGLPSAVSPPQPDHWTIFTDDKAYNSMKFRQRDGTSANNAGDQNYTSGGSAGGSSSGNRDDDDKPSDNNGGTPVSNSSQSRPPTETDSKTSQSRQRWSNEPSDPLSLDALSFPLFSQPFRTNFTFSMPSFFQHFDDKWPLNYITFSPYSPLHLERQARERARHGKAVFSSLVSSFREESDRDLNEPQWREAFEDLLRVENGMSLLDRDRLIAGRTESEWDWLKGLVKRGSMGSGFQLVSGPSMDGVLGIQGAETYRDRFSEAAEAEADDELALYERFMQDLEAWGRDFSETFDRSHILRSLVENRQHRNQLEELYQSDFPRGLPPLEDKQGDDDNESWLDLVSGGNRKSVPETPVDSAPSDGSSSSHIISTMSRTERTRLPDGSVQTKKVVTKRYADGREETDSSVETTHPRSENADSSSSGESESKPNTGWFWKE</sequence>
<keyword evidence="3" id="KW-1185">Reference proteome</keyword>
<organism evidence="2 3">
    <name type="scientific">Penicillium brasilianum</name>
    <dbReference type="NCBI Taxonomy" id="104259"/>
    <lineage>
        <taxon>Eukaryota</taxon>
        <taxon>Fungi</taxon>
        <taxon>Dikarya</taxon>
        <taxon>Ascomycota</taxon>
        <taxon>Pezizomycotina</taxon>
        <taxon>Eurotiomycetes</taxon>
        <taxon>Eurotiomycetidae</taxon>
        <taxon>Eurotiales</taxon>
        <taxon>Aspergillaceae</taxon>
        <taxon>Penicillium</taxon>
    </lineage>
</organism>
<reference evidence="3" key="1">
    <citation type="journal article" date="2015" name="Genome Announc.">
        <title>Draft genome sequence of the fungus Penicillium brasilianum MG11.</title>
        <authorList>
            <person name="Horn F."/>
            <person name="Linde J."/>
            <person name="Mattern D.J."/>
            <person name="Walther G."/>
            <person name="Guthke R."/>
            <person name="Brakhage A.A."/>
            <person name="Valiante V."/>
        </authorList>
    </citation>
    <scope>NUCLEOTIDE SEQUENCE [LARGE SCALE GENOMIC DNA]</scope>
    <source>
        <strain evidence="3">MG11</strain>
    </source>
</reference>
<name>A0A0F7TUP9_PENBI</name>
<dbReference type="Proteomes" id="UP000042958">
    <property type="component" value="Unassembled WGS sequence"/>
</dbReference>
<accession>A0A0F7TUP9</accession>